<proteinExistence type="predicted"/>
<dbReference type="EMBL" id="BAABDH010000040">
    <property type="protein sequence ID" value="GAA3939234.1"/>
    <property type="molecule type" value="Genomic_DNA"/>
</dbReference>
<dbReference type="PANTHER" id="PTHR43283">
    <property type="entry name" value="BETA-LACTAMASE-RELATED"/>
    <property type="match status" value="1"/>
</dbReference>
<dbReference type="InterPro" id="IPR012338">
    <property type="entry name" value="Beta-lactam/transpept-like"/>
</dbReference>
<keyword evidence="2" id="KW-0732">Signal</keyword>
<gene>
    <name evidence="4" type="ORF">GCM10022406_24230</name>
</gene>
<protein>
    <recommendedName>
        <fullName evidence="3">Beta-lactamase-related domain-containing protein</fullName>
    </recommendedName>
</protein>
<dbReference type="PROSITE" id="PS50293">
    <property type="entry name" value="TPR_REGION"/>
    <property type="match status" value="1"/>
</dbReference>
<evidence type="ECO:0000313" key="5">
    <source>
        <dbReference type="Proteomes" id="UP001499909"/>
    </source>
</evidence>
<dbReference type="PROSITE" id="PS50005">
    <property type="entry name" value="TPR"/>
    <property type="match status" value="1"/>
</dbReference>
<dbReference type="InterPro" id="IPR011990">
    <property type="entry name" value="TPR-like_helical_dom_sf"/>
</dbReference>
<dbReference type="Gene3D" id="3.40.710.10">
    <property type="entry name" value="DD-peptidase/beta-lactamase superfamily"/>
    <property type="match status" value="1"/>
</dbReference>
<name>A0ABP7N7I7_9BACT</name>
<dbReference type="SUPFAM" id="SSF56601">
    <property type="entry name" value="beta-lactamase/transpeptidase-like"/>
    <property type="match status" value="1"/>
</dbReference>
<feature type="domain" description="Beta-lactamase-related" evidence="3">
    <location>
        <begin position="36"/>
        <end position="366"/>
    </location>
</feature>
<dbReference type="PANTHER" id="PTHR43283:SF18">
    <property type="match status" value="1"/>
</dbReference>
<dbReference type="Gene3D" id="1.25.40.10">
    <property type="entry name" value="Tetratricopeptide repeat domain"/>
    <property type="match status" value="1"/>
</dbReference>
<feature type="chain" id="PRO_5046339271" description="Beta-lactamase-related domain-containing protein" evidence="2">
    <location>
        <begin position="30"/>
        <end position="495"/>
    </location>
</feature>
<feature type="repeat" description="TPR" evidence="1">
    <location>
        <begin position="452"/>
        <end position="485"/>
    </location>
</feature>
<dbReference type="Proteomes" id="UP001499909">
    <property type="component" value="Unassembled WGS sequence"/>
</dbReference>
<dbReference type="InterPro" id="IPR019734">
    <property type="entry name" value="TPR_rpt"/>
</dbReference>
<feature type="signal peptide" evidence="2">
    <location>
        <begin position="1"/>
        <end position="29"/>
    </location>
</feature>
<evidence type="ECO:0000256" key="2">
    <source>
        <dbReference type="SAM" id="SignalP"/>
    </source>
</evidence>
<dbReference type="SUPFAM" id="SSF48452">
    <property type="entry name" value="TPR-like"/>
    <property type="match status" value="1"/>
</dbReference>
<comment type="caution">
    <text evidence="4">The sequence shown here is derived from an EMBL/GenBank/DDBJ whole genome shotgun (WGS) entry which is preliminary data.</text>
</comment>
<dbReference type="RefSeq" id="WP_345114072.1">
    <property type="nucleotide sequence ID" value="NZ_BAABDH010000040.1"/>
</dbReference>
<evidence type="ECO:0000313" key="4">
    <source>
        <dbReference type="EMBL" id="GAA3939234.1"/>
    </source>
</evidence>
<organism evidence="4 5">
    <name type="scientific">Hymenobacter algoricola</name>
    <dbReference type="NCBI Taxonomy" id="486267"/>
    <lineage>
        <taxon>Bacteria</taxon>
        <taxon>Pseudomonadati</taxon>
        <taxon>Bacteroidota</taxon>
        <taxon>Cytophagia</taxon>
        <taxon>Cytophagales</taxon>
        <taxon>Hymenobacteraceae</taxon>
        <taxon>Hymenobacter</taxon>
    </lineage>
</organism>
<dbReference type="Pfam" id="PF00144">
    <property type="entry name" value="Beta-lactamase"/>
    <property type="match status" value="1"/>
</dbReference>
<dbReference type="InterPro" id="IPR001466">
    <property type="entry name" value="Beta-lactam-related"/>
</dbReference>
<dbReference type="SMART" id="SM00028">
    <property type="entry name" value="TPR"/>
    <property type="match status" value="2"/>
</dbReference>
<accession>A0ABP7N7I7</accession>
<keyword evidence="5" id="KW-1185">Reference proteome</keyword>
<keyword evidence="1" id="KW-0802">TPR repeat</keyword>
<reference evidence="5" key="1">
    <citation type="journal article" date="2019" name="Int. J. Syst. Evol. Microbiol.">
        <title>The Global Catalogue of Microorganisms (GCM) 10K type strain sequencing project: providing services to taxonomists for standard genome sequencing and annotation.</title>
        <authorList>
            <consortium name="The Broad Institute Genomics Platform"/>
            <consortium name="The Broad Institute Genome Sequencing Center for Infectious Disease"/>
            <person name="Wu L."/>
            <person name="Ma J."/>
        </authorList>
    </citation>
    <scope>NUCLEOTIDE SEQUENCE [LARGE SCALE GENOMIC DNA]</scope>
    <source>
        <strain evidence="5">JCM 17214</strain>
    </source>
</reference>
<sequence>MKISQTTRQSSLKWLLLVLLTFFSYQASAQVPADSVDQLVQRAMQQLRIPGLQLAVVRHGKIVKLGSYGVANVQDSVPVTTQTRFFLNSITKAFVGVAVMQLVEAGKLDVAAPVGRYLPELPAAWHPVTVRQLLTHTSGLPDIMPEDALVTENNEKTAWAQVQTQPLDFPAGEKFAYNQTNYLLLGRLIDKLSGQPFAEFVRQRQLDVVGMPRTSAGDAHDVLPHGARGYTFTHYSNGQVRRGKELRNLFEVFPPSLRSAAGRSSTAEEMARWLIALQQGQLLQPASLPTLWTAGRLNDGSERGFGGKLTGYALGWPTVTRAEHPAVAPVGGGRSAVFVYPQDELAIVVLTNLQGASPERFVDALAAHYLPDMRVADGFGLPPTLRALHRTLRRRGFSHLEEEVKKARRQNPAYALPEDAVNAWGYSLVEQGQLTDALAVFQLNVRLYPGSANAYDSLGETYAEVGNKPLATKNYQRALALNPKNTTAAQYLQNQ</sequence>
<dbReference type="InterPro" id="IPR050789">
    <property type="entry name" value="Diverse_Enzym_Activities"/>
</dbReference>
<evidence type="ECO:0000259" key="3">
    <source>
        <dbReference type="Pfam" id="PF00144"/>
    </source>
</evidence>
<evidence type="ECO:0000256" key="1">
    <source>
        <dbReference type="PROSITE-ProRule" id="PRU00339"/>
    </source>
</evidence>